<dbReference type="GO" id="GO:0016491">
    <property type="term" value="F:oxidoreductase activity"/>
    <property type="evidence" value="ECO:0007669"/>
    <property type="project" value="InterPro"/>
</dbReference>
<keyword evidence="1" id="KW-0479">Metal-binding</keyword>
<evidence type="ECO:0000256" key="3">
    <source>
        <dbReference type="ARBA" id="ARBA00023014"/>
    </source>
</evidence>
<evidence type="ECO:0000313" key="6">
    <source>
        <dbReference type="Proteomes" id="UP000319783"/>
    </source>
</evidence>
<dbReference type="PANTHER" id="PTHR42783:SF3">
    <property type="entry name" value="GLUTAMATE SYNTHASE [NADPH] SMALL CHAIN-RELATED"/>
    <property type="match status" value="1"/>
</dbReference>
<dbReference type="Gene3D" id="3.50.50.60">
    <property type="entry name" value="FAD/NAD(P)-binding domain"/>
    <property type="match status" value="2"/>
</dbReference>
<reference evidence="5 6" key="1">
    <citation type="submission" date="2019-04" db="EMBL/GenBank/DDBJ databases">
        <title>Genome of a novel bacterium Candidatus Jettenia ecosi reconstructed from metagenome of an anammox bioreactor.</title>
        <authorList>
            <person name="Mardanov A.V."/>
            <person name="Beletsky A.V."/>
            <person name="Ravin N.V."/>
            <person name="Botchkova E.A."/>
            <person name="Litti Y.V."/>
            <person name="Nozhevnikova A.N."/>
        </authorList>
    </citation>
    <scope>NUCLEOTIDE SEQUENCE [LARGE SCALE GENOMIC DNA]</scope>
    <source>
        <strain evidence="5">J2</strain>
    </source>
</reference>
<dbReference type="InterPro" id="IPR017896">
    <property type="entry name" value="4Fe4S_Fe-S-bd"/>
</dbReference>
<protein>
    <submittedName>
        <fullName evidence="5">NADPH-dependent glutamate synthase beta chain or related oxidoreductase</fullName>
    </submittedName>
</protein>
<dbReference type="Gene3D" id="1.10.1060.10">
    <property type="entry name" value="Alpha-helical ferredoxin"/>
    <property type="match status" value="1"/>
</dbReference>
<evidence type="ECO:0000259" key="4">
    <source>
        <dbReference type="PROSITE" id="PS51379"/>
    </source>
</evidence>
<dbReference type="AlphaFoldDB" id="A0A533QE37"/>
<evidence type="ECO:0000256" key="1">
    <source>
        <dbReference type="ARBA" id="ARBA00022723"/>
    </source>
</evidence>
<accession>A0A533QE37</accession>
<dbReference type="InterPro" id="IPR028261">
    <property type="entry name" value="DPD_II"/>
</dbReference>
<evidence type="ECO:0000313" key="5">
    <source>
        <dbReference type="EMBL" id="TLD43023.1"/>
    </source>
</evidence>
<dbReference type="SUPFAM" id="SSF51971">
    <property type="entry name" value="Nucleotide-binding domain"/>
    <property type="match status" value="1"/>
</dbReference>
<dbReference type="InterPro" id="IPR017900">
    <property type="entry name" value="4Fe4S_Fe_S_CS"/>
</dbReference>
<dbReference type="PRINTS" id="PR00419">
    <property type="entry name" value="ADXRDTASE"/>
</dbReference>
<dbReference type="Gene3D" id="3.30.70.20">
    <property type="match status" value="1"/>
</dbReference>
<evidence type="ECO:0000256" key="2">
    <source>
        <dbReference type="ARBA" id="ARBA00023004"/>
    </source>
</evidence>
<sequence length="568" mass="62750">MNYRIFKADDHWFRENINCQYACPVNTPAMNYIERIAAGDFDGSLHLNFMANLFPHILGRVCTHPCETACRRGAIDKPIAICSLKRSAADFASKMFPGKPGNRKKTGNRIAIIGSGPSGLAAANDLAFKGHDVVIYEALPLAGGMLSVGIPPYRLPRSTIEDAVNRIKEIGVDICLNSSIDTYDKFNILLKEFKAVYIATGAHKSQSLDIPGEDISGVMHGITFMKNTNLGMIKTIPEKVVVIGGGFTAIDCARSSLRLGAQEISIVYRRSLEEMSAGEAEVNMAEEEGIKIYFLTSPIKIVEGHGSKVTHLECIKNRLGEPDDKGRRRPVPIEGSNFTIPVNVVIAAIGQSPDIGFLSEKFGIKVNHWGMPVIDQESFMTTREGVFAGGDCVTGPRNVIEVIADGRKAARSIHKFLTGQERTGYKFYYKEQSPSGRIPDYEAIPRQKQDNIPVEERLNLHTETELGLSKENTFKEAGRCLLCHFNIFIDEKCILCGGCIDVCPHNCISMVSREYVEDAGILDNKDPVPDDWDAVMVINEEKCIRCGLCVNRCPVDAITMKRFAYSEE</sequence>
<comment type="caution">
    <text evidence="5">The sequence shown here is derived from an EMBL/GenBank/DDBJ whole genome shotgun (WGS) entry which is preliminary data.</text>
</comment>
<dbReference type="InterPro" id="IPR036188">
    <property type="entry name" value="FAD/NAD-bd_sf"/>
</dbReference>
<dbReference type="GO" id="GO:0051536">
    <property type="term" value="F:iron-sulfur cluster binding"/>
    <property type="evidence" value="ECO:0007669"/>
    <property type="project" value="UniProtKB-KW"/>
</dbReference>
<dbReference type="Pfam" id="PF12838">
    <property type="entry name" value="Fer4_7"/>
    <property type="match status" value="1"/>
</dbReference>
<dbReference type="InterPro" id="IPR009051">
    <property type="entry name" value="Helical_ferredxn"/>
</dbReference>
<dbReference type="PANTHER" id="PTHR42783">
    <property type="entry name" value="GLUTAMATE SYNTHASE [NADPH] SMALL CHAIN"/>
    <property type="match status" value="1"/>
</dbReference>
<dbReference type="SUPFAM" id="SSF46548">
    <property type="entry name" value="alpha-helical ferredoxin"/>
    <property type="match status" value="1"/>
</dbReference>
<feature type="domain" description="4Fe-4S ferredoxin-type" evidence="4">
    <location>
        <begin position="534"/>
        <end position="563"/>
    </location>
</feature>
<keyword evidence="3" id="KW-0411">Iron-sulfur</keyword>
<name>A0A533QE37_9BACT</name>
<dbReference type="Proteomes" id="UP000319783">
    <property type="component" value="Unassembled WGS sequence"/>
</dbReference>
<dbReference type="Pfam" id="PF14691">
    <property type="entry name" value="Fer4_20"/>
    <property type="match status" value="1"/>
</dbReference>
<proteinExistence type="predicted"/>
<dbReference type="EMBL" id="SULG01000009">
    <property type="protein sequence ID" value="TLD43023.1"/>
    <property type="molecule type" value="Genomic_DNA"/>
</dbReference>
<organism evidence="5 6">
    <name type="scientific">Candidatus Jettenia ecosi</name>
    <dbReference type="NCBI Taxonomy" id="2494326"/>
    <lineage>
        <taxon>Bacteria</taxon>
        <taxon>Pseudomonadati</taxon>
        <taxon>Planctomycetota</taxon>
        <taxon>Candidatus Brocadiia</taxon>
        <taxon>Candidatus Brocadiales</taxon>
        <taxon>Candidatus Brocadiaceae</taxon>
        <taxon>Candidatus Jettenia</taxon>
    </lineage>
</organism>
<dbReference type="PROSITE" id="PS51379">
    <property type="entry name" value="4FE4S_FER_2"/>
    <property type="match status" value="2"/>
</dbReference>
<dbReference type="PROSITE" id="PS00198">
    <property type="entry name" value="4FE4S_FER_1"/>
    <property type="match status" value="1"/>
</dbReference>
<dbReference type="SUPFAM" id="SSF54862">
    <property type="entry name" value="4Fe-4S ferredoxins"/>
    <property type="match status" value="1"/>
</dbReference>
<dbReference type="Pfam" id="PF07992">
    <property type="entry name" value="Pyr_redox_2"/>
    <property type="match status" value="1"/>
</dbReference>
<dbReference type="InterPro" id="IPR023753">
    <property type="entry name" value="FAD/NAD-binding_dom"/>
</dbReference>
<dbReference type="GO" id="GO:0046872">
    <property type="term" value="F:metal ion binding"/>
    <property type="evidence" value="ECO:0007669"/>
    <property type="project" value="UniProtKB-KW"/>
</dbReference>
<keyword evidence="2" id="KW-0408">Iron</keyword>
<gene>
    <name evidence="5" type="ORF">JETT_0706</name>
</gene>
<feature type="domain" description="4Fe-4S ferredoxin-type" evidence="4">
    <location>
        <begin position="485"/>
        <end position="513"/>
    </location>
</feature>